<evidence type="ECO:0000313" key="4">
    <source>
        <dbReference type="EMBL" id="ANE83545.1"/>
    </source>
</evidence>
<accession>A0A172UWY6</accession>
<evidence type="ECO:0000259" key="2">
    <source>
        <dbReference type="Pfam" id="PF24088"/>
    </source>
</evidence>
<keyword evidence="5" id="KW-1185">Reference proteome</keyword>
<proteinExistence type="predicted"/>
<feature type="domain" description="DUF7373" evidence="2">
    <location>
        <begin position="57"/>
        <end position="263"/>
    </location>
</feature>
<keyword evidence="1" id="KW-0732">Signal</keyword>
<dbReference type="Pfam" id="PF24092">
    <property type="entry name" value="DUF7373_C"/>
    <property type="match status" value="1"/>
</dbReference>
<geneLocation type="plasmid" evidence="5">
    <name>pmyc1</name>
</geneLocation>
<dbReference type="InterPro" id="IPR055797">
    <property type="entry name" value="DUF7373"/>
</dbReference>
<name>A0A172UWY6_9MYCO</name>
<evidence type="ECO:0008006" key="6">
    <source>
        <dbReference type="Google" id="ProtNLM"/>
    </source>
</evidence>
<dbReference type="Proteomes" id="UP000077143">
    <property type="component" value="Plasmid pMYC1"/>
</dbReference>
<dbReference type="EMBL" id="CP015597">
    <property type="protein sequence ID" value="ANE83545.1"/>
    <property type="molecule type" value="Genomic_DNA"/>
</dbReference>
<gene>
    <name evidence="4" type="ORF">A7U43_28485</name>
</gene>
<dbReference type="Pfam" id="PF24088">
    <property type="entry name" value="DUF7373"/>
    <property type="match status" value="1"/>
</dbReference>
<sequence>MRSAYVPALVVIAVCLAGCSNAVDGTAQQAAGPAPDTVDVALLDPGNYSTEPLDPMGAAEVPAAGALLEAVRMADFVVGPWDVDPALVEANPFGMSPGAMPLKGDPSVLQAITVSEVAEAAGQHNYVNGFATSRQVKGQKVLFNVVLRMADPQSATAAAAAMAQAAQDNPVELTPPVTLTRIAIPGHPQANALTHSYPEYGTEATWHAVNAFTAHGPYVLMQRAQSTESSDAAAALVSRTLDLQGPRIDEFVATDPAQFPTLPRDASGLLAKALPVVSTDINVNNNATFGAHAALHYQSDPVHTGAKFSDAGVDVVVHAADWVYQTRDEAAAQQLVAASIELLKATGSAADPVPNMPGSHCIKVADQGFSCTSAAERYVFDVFSAQLPDAHQQMAAQYIMLTAE</sequence>
<dbReference type="AlphaFoldDB" id="A0A172UWY6"/>
<keyword evidence="4" id="KW-0614">Plasmid</keyword>
<feature type="domain" description="DUF7373" evidence="3">
    <location>
        <begin position="270"/>
        <end position="402"/>
    </location>
</feature>
<evidence type="ECO:0000256" key="1">
    <source>
        <dbReference type="SAM" id="SignalP"/>
    </source>
</evidence>
<evidence type="ECO:0000259" key="3">
    <source>
        <dbReference type="Pfam" id="PF24092"/>
    </source>
</evidence>
<feature type="chain" id="PRO_5008002457" description="ABC transporter substrate-binding protein" evidence="1">
    <location>
        <begin position="23"/>
        <end position="404"/>
    </location>
</feature>
<dbReference type="InterPro" id="IPR056463">
    <property type="entry name" value="DUF7373_C"/>
</dbReference>
<feature type="signal peptide" evidence="1">
    <location>
        <begin position="1"/>
        <end position="22"/>
    </location>
</feature>
<organism evidence="4 5">
    <name type="scientific">Mycobacterium adipatum</name>
    <dbReference type="NCBI Taxonomy" id="1682113"/>
    <lineage>
        <taxon>Bacteria</taxon>
        <taxon>Bacillati</taxon>
        <taxon>Actinomycetota</taxon>
        <taxon>Actinomycetes</taxon>
        <taxon>Mycobacteriales</taxon>
        <taxon>Mycobacteriaceae</taxon>
        <taxon>Mycobacterium</taxon>
    </lineage>
</organism>
<protein>
    <recommendedName>
        <fullName evidence="6">ABC transporter substrate-binding protein</fullName>
    </recommendedName>
</protein>
<evidence type="ECO:0000313" key="5">
    <source>
        <dbReference type="Proteomes" id="UP000077143"/>
    </source>
</evidence>
<dbReference type="KEGG" id="madi:A7U43_28485"/>
<reference evidence="4 5" key="1">
    <citation type="submission" date="2016-05" db="EMBL/GenBank/DDBJ databases">
        <title>Complete genome sequence of a phthalic acid esters degrading Mycobacterium sp. YC-RL4.</title>
        <authorList>
            <person name="Ren L."/>
            <person name="Fan S."/>
            <person name="Ruth N."/>
            <person name="Jia Y."/>
            <person name="Wang J."/>
            <person name="Qiao C."/>
        </authorList>
    </citation>
    <scope>NUCLEOTIDE SEQUENCE [LARGE SCALE GENOMIC DNA]</scope>
    <source>
        <strain evidence="4 5">YC-RL4</strain>
        <plasmid evidence="5">pmyc1</plasmid>
    </source>
</reference>